<protein>
    <recommendedName>
        <fullName evidence="3">16S rRNA (cytosine(967)-C(5))-methyltransferase</fullName>
        <ecNumber evidence="3">2.1.1.176</ecNumber>
    </recommendedName>
    <alternativeName>
        <fullName evidence="10">16S rRNA m5C967 methyltransferase</fullName>
    </alternativeName>
    <alternativeName>
        <fullName evidence="11">rRNA (cytosine-C(5)-)-methyltransferase RsmB</fullName>
    </alternativeName>
</protein>
<evidence type="ECO:0000256" key="2">
    <source>
        <dbReference type="ARBA" id="ARBA00004496"/>
    </source>
</evidence>
<organism evidence="14">
    <name type="scientific">marine metagenome</name>
    <dbReference type="NCBI Taxonomy" id="408172"/>
    <lineage>
        <taxon>unclassified sequences</taxon>
        <taxon>metagenomes</taxon>
        <taxon>ecological metagenomes</taxon>
    </lineage>
</organism>
<comment type="function">
    <text evidence="1">Specifically methylates the cytosine at position 967 (m5C967) of 16S rRNA.</text>
</comment>
<evidence type="ECO:0000259" key="13">
    <source>
        <dbReference type="PROSITE" id="PS51686"/>
    </source>
</evidence>
<name>A0A381QFU5_9ZZZZ</name>
<dbReference type="SUPFAM" id="SSF48013">
    <property type="entry name" value="NusB-like"/>
    <property type="match status" value="1"/>
</dbReference>
<dbReference type="InterPro" id="IPR029063">
    <property type="entry name" value="SAM-dependent_MTases_sf"/>
</dbReference>
<dbReference type="InterPro" id="IPR054728">
    <property type="entry name" value="RsmB-like_ferredoxin"/>
</dbReference>
<evidence type="ECO:0000256" key="3">
    <source>
        <dbReference type="ARBA" id="ARBA00012140"/>
    </source>
</evidence>
<keyword evidence="4" id="KW-0963">Cytoplasm</keyword>
<dbReference type="PANTHER" id="PTHR22807">
    <property type="entry name" value="NOP2 YEAST -RELATED NOL1/NOP2/FMU SUN DOMAIN-CONTAINING"/>
    <property type="match status" value="1"/>
</dbReference>
<evidence type="ECO:0000256" key="8">
    <source>
        <dbReference type="ARBA" id="ARBA00022691"/>
    </source>
</evidence>
<evidence type="ECO:0000256" key="10">
    <source>
        <dbReference type="ARBA" id="ARBA00030399"/>
    </source>
</evidence>
<keyword evidence="9" id="KW-0694">RNA-binding</keyword>
<comment type="catalytic activity">
    <reaction evidence="12">
        <text>cytidine(967) in 16S rRNA + S-adenosyl-L-methionine = 5-methylcytidine(967) in 16S rRNA + S-adenosyl-L-homocysteine + H(+)</text>
        <dbReference type="Rhea" id="RHEA:42748"/>
        <dbReference type="Rhea" id="RHEA-COMP:10219"/>
        <dbReference type="Rhea" id="RHEA-COMP:10220"/>
        <dbReference type="ChEBI" id="CHEBI:15378"/>
        <dbReference type="ChEBI" id="CHEBI:57856"/>
        <dbReference type="ChEBI" id="CHEBI:59789"/>
        <dbReference type="ChEBI" id="CHEBI:74483"/>
        <dbReference type="ChEBI" id="CHEBI:82748"/>
        <dbReference type="EC" id="2.1.1.176"/>
    </reaction>
</comment>
<dbReference type="EC" id="2.1.1.176" evidence="3"/>
<evidence type="ECO:0000256" key="9">
    <source>
        <dbReference type="ARBA" id="ARBA00022884"/>
    </source>
</evidence>
<proteinExistence type="predicted"/>
<dbReference type="InterPro" id="IPR035926">
    <property type="entry name" value="NusB-like_sf"/>
</dbReference>
<dbReference type="GO" id="GO:0008649">
    <property type="term" value="F:rRNA methyltransferase activity"/>
    <property type="evidence" value="ECO:0007669"/>
    <property type="project" value="InterPro"/>
</dbReference>
<evidence type="ECO:0000256" key="7">
    <source>
        <dbReference type="ARBA" id="ARBA00022679"/>
    </source>
</evidence>
<keyword evidence="6" id="KW-0489">Methyltransferase</keyword>
<dbReference type="GO" id="GO:0006355">
    <property type="term" value="P:regulation of DNA-templated transcription"/>
    <property type="evidence" value="ECO:0007669"/>
    <property type="project" value="InterPro"/>
</dbReference>
<evidence type="ECO:0000256" key="11">
    <source>
        <dbReference type="ARBA" id="ARBA00031088"/>
    </source>
</evidence>
<dbReference type="PANTHER" id="PTHR22807:SF61">
    <property type="entry name" value="NOL1_NOP2_SUN FAMILY PROTEIN _ ANTITERMINATION NUSB DOMAIN-CONTAINING PROTEIN"/>
    <property type="match status" value="1"/>
</dbReference>
<dbReference type="Gene3D" id="1.10.940.10">
    <property type="entry name" value="NusB-like"/>
    <property type="match status" value="1"/>
</dbReference>
<dbReference type="NCBIfam" id="TIGR00563">
    <property type="entry name" value="rsmB"/>
    <property type="match status" value="1"/>
</dbReference>
<evidence type="ECO:0000256" key="1">
    <source>
        <dbReference type="ARBA" id="ARBA00002724"/>
    </source>
</evidence>
<dbReference type="PROSITE" id="PS51686">
    <property type="entry name" value="SAM_MT_RSMB_NOP"/>
    <property type="match status" value="1"/>
</dbReference>
<dbReference type="InterPro" id="IPR049560">
    <property type="entry name" value="MeTrfase_RsmB-F_NOP2_cat"/>
</dbReference>
<dbReference type="NCBIfam" id="NF011494">
    <property type="entry name" value="PRK14902.1"/>
    <property type="match status" value="1"/>
</dbReference>
<keyword evidence="5" id="KW-0698">rRNA processing</keyword>
<accession>A0A381QFU5</accession>
<gene>
    <name evidence="14" type="ORF">METZ01_LOCUS31045</name>
</gene>
<evidence type="ECO:0000256" key="12">
    <source>
        <dbReference type="ARBA" id="ARBA00047283"/>
    </source>
</evidence>
<dbReference type="EMBL" id="UINC01001344">
    <property type="protein sequence ID" value="SUZ78191.1"/>
    <property type="molecule type" value="Genomic_DNA"/>
</dbReference>
<dbReference type="SUPFAM" id="SSF53335">
    <property type="entry name" value="S-adenosyl-L-methionine-dependent methyltransferases"/>
    <property type="match status" value="1"/>
</dbReference>
<dbReference type="GO" id="GO:0005737">
    <property type="term" value="C:cytoplasm"/>
    <property type="evidence" value="ECO:0007669"/>
    <property type="project" value="UniProtKB-SubCell"/>
</dbReference>
<dbReference type="PRINTS" id="PR02008">
    <property type="entry name" value="RCMTFAMILY"/>
</dbReference>
<dbReference type="AlphaFoldDB" id="A0A381QFU5"/>
<keyword evidence="7" id="KW-0808">Transferase</keyword>
<dbReference type="Pfam" id="PF01189">
    <property type="entry name" value="Methyltr_RsmB-F"/>
    <property type="match status" value="1"/>
</dbReference>
<dbReference type="InterPro" id="IPR023267">
    <property type="entry name" value="RCMT"/>
</dbReference>
<dbReference type="InterPro" id="IPR006027">
    <property type="entry name" value="NusB_RsmB_TIM44"/>
</dbReference>
<evidence type="ECO:0000256" key="5">
    <source>
        <dbReference type="ARBA" id="ARBA00022552"/>
    </source>
</evidence>
<evidence type="ECO:0000313" key="14">
    <source>
        <dbReference type="EMBL" id="SUZ78191.1"/>
    </source>
</evidence>
<feature type="domain" description="SAM-dependent MTase RsmB/NOP-type" evidence="13">
    <location>
        <begin position="159"/>
        <end position="429"/>
    </location>
</feature>
<dbReference type="GO" id="GO:0003723">
    <property type="term" value="F:RNA binding"/>
    <property type="evidence" value="ECO:0007669"/>
    <property type="project" value="UniProtKB-KW"/>
</dbReference>
<keyword evidence="8" id="KW-0949">S-adenosyl-L-methionine</keyword>
<sequence length="430" mass="49239">MKKAAFRDRRLSDVTAEIYRREGDNISDQDRRFITMLVQGTVRLTGRLDWELRQVFVGDYEDLKEGLRILLRLGVFQLFYMDSVPDYAAVTTTVQLAKKIHPNLGGLTNAILRTLASLEDRNIPDENTPIANVANYLSHPEWLISKWIKDKSFDQAKALAEWNNEYPHLWFRVNRIEYTPAKFKNYLKKHDISYDQFEHIPEFFQTSKHQELLKSDIFKEGKISVQDPSAGLVVQLVDPKKKESITDVCAAPGGKSSYLAEMLNNSGSILSYDSNEERLKRLDNTLERLHIKNTESDLVDITEDEIPMTDKMLLDVPCSGTGVMAKRADIRWRRSIDDILEMHLLQRKILWAASDFINPGGVIVYSTCSVEPEENYMVIDAFLKSHPNYSIESAKDYVPPEYVDEKGAMVTFPPDHKIDGGFAVRLVNNG</sequence>
<comment type="subcellular location">
    <subcellularLocation>
        <location evidence="2">Cytoplasm</location>
    </subcellularLocation>
</comment>
<dbReference type="InterPro" id="IPR001678">
    <property type="entry name" value="MeTrfase_RsmB-F_NOP2_dom"/>
</dbReference>
<dbReference type="Pfam" id="PF01029">
    <property type="entry name" value="NusB"/>
    <property type="match status" value="1"/>
</dbReference>
<dbReference type="Pfam" id="PF22458">
    <property type="entry name" value="RsmF-B_ferredox"/>
    <property type="match status" value="1"/>
</dbReference>
<dbReference type="Gene3D" id="3.40.50.150">
    <property type="entry name" value="Vaccinia Virus protein VP39"/>
    <property type="match status" value="1"/>
</dbReference>
<reference evidence="14" key="1">
    <citation type="submission" date="2018-05" db="EMBL/GenBank/DDBJ databases">
        <authorList>
            <person name="Lanie J.A."/>
            <person name="Ng W.-L."/>
            <person name="Kazmierczak K.M."/>
            <person name="Andrzejewski T.M."/>
            <person name="Davidsen T.M."/>
            <person name="Wayne K.J."/>
            <person name="Tettelin H."/>
            <person name="Glass J.I."/>
            <person name="Rusch D."/>
            <person name="Podicherti R."/>
            <person name="Tsui H.-C.T."/>
            <person name="Winkler M.E."/>
        </authorList>
    </citation>
    <scope>NUCLEOTIDE SEQUENCE</scope>
</reference>
<dbReference type="InterPro" id="IPR004573">
    <property type="entry name" value="rRNA_ssu_MeTfrase_B"/>
</dbReference>
<evidence type="ECO:0000256" key="6">
    <source>
        <dbReference type="ARBA" id="ARBA00022603"/>
    </source>
</evidence>
<evidence type="ECO:0000256" key="4">
    <source>
        <dbReference type="ARBA" id="ARBA00022490"/>
    </source>
</evidence>